<sequence length="222" mass="24139">MSAVLFGSISTIADTSELQRQSFNKAFASHGLNWQWDRDDYLEMLGQNGGRDRIAQYAKERGETVDADAVHKTKSEIFQRDLASSDARPRAEVVQTIRDAKTTGYKVGLVTTTSRQNISALLDALNPDLTSDVFDVIVDATDVEEPKPSGAAYEFALAQLGENAAGCIAIEDNVGGVQAARAAGLTCVAFPNENTAKHDFGAAQRRVEQVRFEELESLIPSR</sequence>
<gene>
    <name evidence="1" type="ORF">HNR15_002685</name>
</gene>
<organism evidence="1 2">
    <name type="scientific">Allobranchiibius huperziae</name>
    <dbReference type="NCBI Taxonomy" id="1874116"/>
    <lineage>
        <taxon>Bacteria</taxon>
        <taxon>Bacillati</taxon>
        <taxon>Actinomycetota</taxon>
        <taxon>Actinomycetes</taxon>
        <taxon>Micrococcales</taxon>
        <taxon>Dermacoccaceae</taxon>
        <taxon>Allobranchiibius</taxon>
    </lineage>
</organism>
<evidence type="ECO:0000313" key="2">
    <source>
        <dbReference type="Proteomes" id="UP000571817"/>
    </source>
</evidence>
<dbReference type="InterPro" id="IPR041492">
    <property type="entry name" value="HAD_2"/>
</dbReference>
<comment type="caution">
    <text evidence="1">The sequence shown here is derived from an EMBL/GenBank/DDBJ whole genome shotgun (WGS) entry which is preliminary data.</text>
</comment>
<proteinExistence type="predicted"/>
<name>A0A853DE52_9MICO</name>
<dbReference type="InterPro" id="IPR044999">
    <property type="entry name" value="CbbY-like"/>
</dbReference>
<dbReference type="InterPro" id="IPR023198">
    <property type="entry name" value="PGP-like_dom2"/>
</dbReference>
<dbReference type="Gene3D" id="3.40.50.1000">
    <property type="entry name" value="HAD superfamily/HAD-like"/>
    <property type="match status" value="1"/>
</dbReference>
<accession>A0A853DE52</accession>
<dbReference type="AlphaFoldDB" id="A0A853DE52"/>
<dbReference type="Gene3D" id="1.10.150.240">
    <property type="entry name" value="Putative phosphatase, domain 2"/>
    <property type="match status" value="1"/>
</dbReference>
<dbReference type="RefSeq" id="WP_179482608.1">
    <property type="nucleotide sequence ID" value="NZ_JACCFW010000001.1"/>
</dbReference>
<dbReference type="InterPro" id="IPR006439">
    <property type="entry name" value="HAD-SF_hydro_IA"/>
</dbReference>
<evidence type="ECO:0000313" key="1">
    <source>
        <dbReference type="EMBL" id="NYJ75722.1"/>
    </source>
</evidence>
<dbReference type="GO" id="GO:0016787">
    <property type="term" value="F:hydrolase activity"/>
    <property type="evidence" value="ECO:0007669"/>
    <property type="project" value="UniProtKB-KW"/>
</dbReference>
<dbReference type="EMBL" id="JACCFW010000001">
    <property type="protein sequence ID" value="NYJ75722.1"/>
    <property type="molecule type" value="Genomic_DNA"/>
</dbReference>
<reference evidence="1 2" key="1">
    <citation type="submission" date="2020-07" db="EMBL/GenBank/DDBJ databases">
        <title>Sequencing the genomes of 1000 actinobacteria strains.</title>
        <authorList>
            <person name="Klenk H.-P."/>
        </authorList>
    </citation>
    <scope>NUCLEOTIDE SEQUENCE [LARGE SCALE GENOMIC DNA]</scope>
    <source>
        <strain evidence="1 2">DSM 29531</strain>
    </source>
</reference>
<dbReference type="SUPFAM" id="SSF56784">
    <property type="entry name" value="HAD-like"/>
    <property type="match status" value="1"/>
</dbReference>
<dbReference type="InterPro" id="IPR023214">
    <property type="entry name" value="HAD_sf"/>
</dbReference>
<dbReference type="Pfam" id="PF13419">
    <property type="entry name" value="HAD_2"/>
    <property type="match status" value="1"/>
</dbReference>
<keyword evidence="2" id="KW-1185">Reference proteome</keyword>
<protein>
    <submittedName>
        <fullName evidence="1">HAD superfamily hydrolase (TIGR01509 family)</fullName>
    </submittedName>
</protein>
<keyword evidence="1" id="KW-0378">Hydrolase</keyword>
<dbReference type="PANTHER" id="PTHR42896:SF2">
    <property type="entry name" value="CBBY-LIKE PROTEIN"/>
    <property type="match status" value="1"/>
</dbReference>
<dbReference type="Proteomes" id="UP000571817">
    <property type="component" value="Unassembled WGS sequence"/>
</dbReference>
<dbReference type="InterPro" id="IPR036412">
    <property type="entry name" value="HAD-like_sf"/>
</dbReference>
<dbReference type="PANTHER" id="PTHR42896">
    <property type="entry name" value="XYLULOSE-1,5-BISPHOSPHATE (XUBP) PHOSPHATASE"/>
    <property type="match status" value="1"/>
</dbReference>
<dbReference type="NCBIfam" id="TIGR01509">
    <property type="entry name" value="HAD-SF-IA-v3"/>
    <property type="match status" value="1"/>
</dbReference>